<keyword evidence="2" id="KW-0805">Transcription regulation</keyword>
<reference evidence="6 7" key="1">
    <citation type="journal article" date="2010" name="J. Bacteriol.">
        <title>Genome sequences of Pelagibaca bermudensis HTCC2601T and Maritimibacter alkaliphilus HTCC2654T, the type strains of two marine Roseobacter genera.</title>
        <authorList>
            <person name="Thrash J.C."/>
            <person name="Cho J.C."/>
            <person name="Ferriera S."/>
            <person name="Johnson J."/>
            <person name="Vergin K.L."/>
            <person name="Giovannoni S.J."/>
        </authorList>
    </citation>
    <scope>NUCLEOTIDE SEQUENCE [LARGE SCALE GENOMIC DNA]</scope>
    <source>
        <strain evidence="6 7">HTCC2654</strain>
    </source>
</reference>
<evidence type="ECO:0000313" key="7">
    <source>
        <dbReference type="Proteomes" id="UP000002931"/>
    </source>
</evidence>
<dbReference type="eggNOG" id="COG0583">
    <property type="taxonomic scope" value="Bacteria"/>
</dbReference>
<dbReference type="EMBL" id="AAMT01000003">
    <property type="protein sequence ID" value="EAQ13872.1"/>
    <property type="molecule type" value="Genomic_DNA"/>
</dbReference>
<sequence>MRHIRCFLAVAKAGSVTHAARQLNSSQPAVSRTLAEIEEIIGSPLFDRTGRGVSLTDAGAKLMRHFDIALTQIEAGAVAAQGDSAKARVAFGVLPNVARTVAVDAVAEFKRTAPDIDVEIHWAAVDELIARLARGELDFILGRLLSLEHLKGVTFEHLYAEDIIFVARPDHPFVALDGPLTVQDFETQQMLVPLAGTIIRREMDKFIVARGVSEFPNQIETVSFEFTRSYLAQHQCVAVLPRGGVRQELAAGTLVDLALRGDELVSSVGLTFFRDRALSAEAERFADHVRAAARQFG</sequence>
<feature type="domain" description="HTH lysR-type" evidence="5">
    <location>
        <begin position="1"/>
        <end position="56"/>
    </location>
</feature>
<dbReference type="GO" id="GO:0003677">
    <property type="term" value="F:DNA binding"/>
    <property type="evidence" value="ECO:0007669"/>
    <property type="project" value="UniProtKB-KW"/>
</dbReference>
<dbReference type="GO" id="GO:0005829">
    <property type="term" value="C:cytosol"/>
    <property type="evidence" value="ECO:0007669"/>
    <property type="project" value="TreeGrafter"/>
</dbReference>
<evidence type="ECO:0000256" key="3">
    <source>
        <dbReference type="ARBA" id="ARBA00023125"/>
    </source>
</evidence>
<dbReference type="InterPro" id="IPR036388">
    <property type="entry name" value="WH-like_DNA-bd_sf"/>
</dbReference>
<protein>
    <submittedName>
        <fullName evidence="6">Pca operon transcriptional activator PcaQ</fullName>
    </submittedName>
</protein>
<evidence type="ECO:0000259" key="5">
    <source>
        <dbReference type="PROSITE" id="PS50931"/>
    </source>
</evidence>
<dbReference type="InterPro" id="IPR050950">
    <property type="entry name" value="HTH-type_LysR_regulators"/>
</dbReference>
<dbReference type="Proteomes" id="UP000002931">
    <property type="component" value="Unassembled WGS sequence"/>
</dbReference>
<dbReference type="GO" id="GO:0003700">
    <property type="term" value="F:DNA-binding transcription factor activity"/>
    <property type="evidence" value="ECO:0007669"/>
    <property type="project" value="InterPro"/>
</dbReference>
<comment type="caution">
    <text evidence="6">The sequence shown here is derived from an EMBL/GenBank/DDBJ whole genome shotgun (WGS) entry which is preliminary data.</text>
</comment>
<keyword evidence="3" id="KW-0238">DNA-binding</keyword>
<dbReference type="Gene3D" id="1.10.10.10">
    <property type="entry name" value="Winged helix-like DNA-binding domain superfamily/Winged helix DNA-binding domain"/>
    <property type="match status" value="1"/>
</dbReference>
<dbReference type="Pfam" id="PF00126">
    <property type="entry name" value="HTH_1"/>
    <property type="match status" value="1"/>
</dbReference>
<dbReference type="SUPFAM" id="SSF53850">
    <property type="entry name" value="Periplasmic binding protein-like II"/>
    <property type="match status" value="1"/>
</dbReference>
<evidence type="ECO:0000256" key="1">
    <source>
        <dbReference type="ARBA" id="ARBA00009437"/>
    </source>
</evidence>
<keyword evidence="4" id="KW-0804">Transcription</keyword>
<dbReference type="InterPro" id="IPR000847">
    <property type="entry name" value="LysR_HTH_N"/>
</dbReference>
<dbReference type="FunFam" id="1.10.10.10:FF:000001">
    <property type="entry name" value="LysR family transcriptional regulator"/>
    <property type="match status" value="1"/>
</dbReference>
<dbReference type="PANTHER" id="PTHR30419">
    <property type="entry name" value="HTH-TYPE TRANSCRIPTIONAL REGULATOR YBHD"/>
    <property type="match status" value="1"/>
</dbReference>
<dbReference type="OrthoDB" id="464481at2"/>
<keyword evidence="7" id="KW-1185">Reference proteome</keyword>
<evidence type="ECO:0000256" key="2">
    <source>
        <dbReference type="ARBA" id="ARBA00023015"/>
    </source>
</evidence>
<dbReference type="InterPro" id="IPR005119">
    <property type="entry name" value="LysR_subst-bd"/>
</dbReference>
<name>A3VCK6_9RHOB</name>
<gene>
    <name evidence="6" type="ORF">RB2654_12404</name>
</gene>
<dbReference type="HOGENOM" id="CLU_039613_6_0_5"/>
<dbReference type="InterPro" id="IPR036390">
    <property type="entry name" value="WH_DNA-bd_sf"/>
</dbReference>
<dbReference type="PRINTS" id="PR00039">
    <property type="entry name" value="HTHLYSR"/>
</dbReference>
<dbReference type="Pfam" id="PF03466">
    <property type="entry name" value="LysR_substrate"/>
    <property type="match status" value="1"/>
</dbReference>
<organism evidence="6 7">
    <name type="scientific">Maritimibacter alkaliphilus HTCC2654</name>
    <dbReference type="NCBI Taxonomy" id="314271"/>
    <lineage>
        <taxon>Bacteria</taxon>
        <taxon>Pseudomonadati</taxon>
        <taxon>Pseudomonadota</taxon>
        <taxon>Alphaproteobacteria</taxon>
        <taxon>Rhodobacterales</taxon>
        <taxon>Roseobacteraceae</taxon>
        <taxon>Maritimibacter</taxon>
    </lineage>
</organism>
<evidence type="ECO:0000256" key="4">
    <source>
        <dbReference type="ARBA" id="ARBA00023163"/>
    </source>
</evidence>
<comment type="similarity">
    <text evidence="1">Belongs to the LysR transcriptional regulatory family.</text>
</comment>
<dbReference type="STRING" id="314271.RB2654_12404"/>
<dbReference type="SUPFAM" id="SSF46785">
    <property type="entry name" value="Winged helix' DNA-binding domain"/>
    <property type="match status" value="1"/>
</dbReference>
<dbReference type="AlphaFoldDB" id="A3VCK6"/>
<dbReference type="Gene3D" id="3.40.190.10">
    <property type="entry name" value="Periplasmic binding protein-like II"/>
    <property type="match status" value="2"/>
</dbReference>
<proteinExistence type="inferred from homology"/>
<dbReference type="PROSITE" id="PS50931">
    <property type="entry name" value="HTH_LYSR"/>
    <property type="match status" value="1"/>
</dbReference>
<evidence type="ECO:0000313" key="6">
    <source>
        <dbReference type="EMBL" id="EAQ13872.1"/>
    </source>
</evidence>
<dbReference type="PANTHER" id="PTHR30419:SF8">
    <property type="entry name" value="NITROGEN ASSIMILATION TRANSCRIPTIONAL ACTIVATOR-RELATED"/>
    <property type="match status" value="1"/>
</dbReference>
<accession>A3VCK6</accession>